<evidence type="ECO:0000256" key="2">
    <source>
        <dbReference type="ARBA" id="ARBA00023157"/>
    </source>
</evidence>
<feature type="disulfide bond" evidence="3">
    <location>
        <begin position="175"/>
        <end position="180"/>
    </location>
</feature>
<protein>
    <submittedName>
        <fullName evidence="5">Thaumatin like protein</fullName>
    </submittedName>
</protein>
<feature type="signal peptide" evidence="4">
    <location>
        <begin position="1"/>
        <end position="22"/>
    </location>
</feature>
<accession>A0A2Z6E9H2</accession>
<feature type="disulfide bond" evidence="3">
    <location>
        <begin position="151"/>
        <end position="161"/>
    </location>
</feature>
<proteinExistence type="evidence at transcript level"/>
<dbReference type="FunFam" id="2.60.110.10:FF:000003">
    <property type="entry name" value="Thaumatin I"/>
    <property type="match status" value="1"/>
</dbReference>
<dbReference type="PRINTS" id="PR00347">
    <property type="entry name" value="THAUMATIN"/>
</dbReference>
<organism evidence="5">
    <name type="scientific">Nepenthes alata</name>
    <name type="common">Winged pitcher plant</name>
    <name type="synonym">Nepenthes copelandii</name>
    <dbReference type="NCBI Taxonomy" id="4376"/>
    <lineage>
        <taxon>Eukaryota</taxon>
        <taxon>Viridiplantae</taxon>
        <taxon>Streptophyta</taxon>
        <taxon>Embryophyta</taxon>
        <taxon>Tracheophyta</taxon>
        <taxon>Spermatophyta</taxon>
        <taxon>Magnoliopsida</taxon>
        <taxon>eudicotyledons</taxon>
        <taxon>Gunneridae</taxon>
        <taxon>Pentapetalae</taxon>
        <taxon>Caryophyllales</taxon>
        <taxon>Nepenthaceae</taxon>
        <taxon>Nepenthes</taxon>
    </lineage>
</organism>
<dbReference type="InterPro" id="IPR001938">
    <property type="entry name" value="Thaumatin"/>
</dbReference>
<dbReference type="PROSITE" id="PS51367">
    <property type="entry name" value="THAUMATIN_2"/>
    <property type="match status" value="1"/>
</dbReference>
<dbReference type="EMBL" id="AB267382">
    <property type="protein sequence ID" value="BBD96211.1"/>
    <property type="molecule type" value="mRNA"/>
</dbReference>
<evidence type="ECO:0000256" key="4">
    <source>
        <dbReference type="SAM" id="SignalP"/>
    </source>
</evidence>
<reference evidence="5" key="1">
    <citation type="submission" date="2006-07" db="EMBL/GenBank/DDBJ databases">
        <title>Cloning of a cDNA encoding thaumatin from Nepenthes alata.</title>
        <authorList>
            <person name="Hamada T."/>
            <person name="Hatano N."/>
        </authorList>
    </citation>
    <scope>NUCLEOTIDE SEQUENCE</scope>
    <source>
        <tissue evidence="5">Pitcher</tissue>
    </source>
</reference>
<dbReference type="SMART" id="SM00205">
    <property type="entry name" value="THN"/>
    <property type="match status" value="1"/>
</dbReference>
<evidence type="ECO:0000256" key="3">
    <source>
        <dbReference type="PIRSR" id="PIRSR002703-1"/>
    </source>
</evidence>
<comment type="similarity">
    <text evidence="1">Belongs to the thaumatin family.</text>
</comment>
<feature type="disulfide bond" evidence="3">
    <location>
        <begin position="72"/>
        <end position="82"/>
    </location>
</feature>
<dbReference type="InterPro" id="IPR017949">
    <property type="entry name" value="Thaumatin_CS"/>
</dbReference>
<dbReference type="SUPFAM" id="SSF49870">
    <property type="entry name" value="Osmotin, thaumatin-like protein"/>
    <property type="match status" value="1"/>
</dbReference>
<feature type="disulfide bond" evidence="3">
    <location>
        <begin position="143"/>
        <end position="193"/>
    </location>
</feature>
<feature type="chain" id="PRO_5016297511" evidence="4">
    <location>
        <begin position="23"/>
        <end position="239"/>
    </location>
</feature>
<evidence type="ECO:0000313" key="5">
    <source>
        <dbReference type="EMBL" id="BBD96211.1"/>
    </source>
</evidence>
<dbReference type="Pfam" id="PF00314">
    <property type="entry name" value="Thaumatin"/>
    <property type="match status" value="1"/>
</dbReference>
<feature type="disulfide bond" evidence="3">
    <location>
        <begin position="138"/>
        <end position="210"/>
    </location>
</feature>
<dbReference type="PIRSF" id="PIRSF002703">
    <property type="entry name" value="Thaumatin"/>
    <property type="match status" value="1"/>
</dbReference>
<dbReference type="Gene3D" id="2.60.110.10">
    <property type="entry name" value="Thaumatin"/>
    <property type="match status" value="1"/>
</dbReference>
<dbReference type="PROSITE" id="PS00316">
    <property type="entry name" value="THAUMATIN_1"/>
    <property type="match status" value="1"/>
</dbReference>
<dbReference type="PANTHER" id="PTHR31048">
    <property type="entry name" value="OS03G0233200 PROTEIN"/>
    <property type="match status" value="1"/>
</dbReference>
<feature type="disulfide bond" evidence="3">
    <location>
        <begin position="165"/>
        <end position="174"/>
    </location>
</feature>
<feature type="disulfide bond" evidence="3">
    <location>
        <begin position="87"/>
        <end position="93"/>
    </location>
</feature>
<gene>
    <name evidence="5" type="primary">NaTLP3b</name>
</gene>
<feature type="disulfide bond" evidence="3">
    <location>
        <begin position="31"/>
        <end position="221"/>
    </location>
</feature>
<keyword evidence="2 3" id="KW-1015">Disulfide bond</keyword>
<evidence type="ECO:0000256" key="1">
    <source>
        <dbReference type="ARBA" id="ARBA00010607"/>
    </source>
</evidence>
<sequence>MAPILSIAALLLPVLLLTTTHAITFEIHNNCPYTVWAAASPGGGRRLDRGQTWTINVNPGTKMARIWGRTNCNFDSSGHGHCQTGDCGGVLECKSWGQPPDTLAEYALNQYGNQDFFDISLVDGFNIPMEFGPTGGKCKSIRCTSDIKGQCPRALHAPDGCNNPCTVFKTDEYCCTGGKCGPTDYSRFFKTRCPDAYSYPQDDPTSTFTCPSGSNYRVLFCPQGSSTFPLEMYGIPEAE</sequence>
<keyword evidence="4" id="KW-0732">Signal</keyword>
<dbReference type="InterPro" id="IPR037176">
    <property type="entry name" value="Osmotin/thaumatin-like_sf"/>
</dbReference>
<name>A0A2Z6E9H2_NEPAL</name>
<dbReference type="AlphaFoldDB" id="A0A2Z6E9H2"/>